<name>A0A1M5NL67_9BACI</name>
<reference evidence="2" key="1">
    <citation type="submission" date="2016-11" db="EMBL/GenBank/DDBJ databases">
        <authorList>
            <person name="Varghese N."/>
            <person name="Submissions S."/>
        </authorList>
    </citation>
    <scope>NUCLEOTIDE SEQUENCE [LARGE SCALE GENOMIC DNA]</scope>
    <source>
        <strain evidence="2">CGMCC 1.6496</strain>
    </source>
</reference>
<dbReference type="AlphaFoldDB" id="A0A1M5NL67"/>
<organism evidence="1 2">
    <name type="scientific">Virgibacillus chiguensis</name>
    <dbReference type="NCBI Taxonomy" id="411959"/>
    <lineage>
        <taxon>Bacteria</taxon>
        <taxon>Bacillati</taxon>
        <taxon>Bacillota</taxon>
        <taxon>Bacilli</taxon>
        <taxon>Bacillales</taxon>
        <taxon>Bacillaceae</taxon>
        <taxon>Virgibacillus</taxon>
    </lineage>
</organism>
<proteinExistence type="predicted"/>
<sequence>MRPKTLNFEQLVKRNKQELLEDEHSISRIEKKLESKQIELVKKKRDKKVSL</sequence>
<gene>
    <name evidence="1" type="ORF">SAMN05421807_102268</name>
</gene>
<dbReference type="EMBL" id="FQXD01000002">
    <property type="protein sequence ID" value="SHG90316.1"/>
    <property type="molecule type" value="Genomic_DNA"/>
</dbReference>
<keyword evidence="2" id="KW-1185">Reference proteome</keyword>
<dbReference type="RefSeq" id="WP_073005440.1">
    <property type="nucleotide sequence ID" value="NZ_FQXD01000002.1"/>
</dbReference>
<dbReference type="Proteomes" id="UP000184079">
    <property type="component" value="Unassembled WGS sequence"/>
</dbReference>
<evidence type="ECO:0000313" key="2">
    <source>
        <dbReference type="Proteomes" id="UP000184079"/>
    </source>
</evidence>
<dbReference type="OrthoDB" id="2932333at2"/>
<protein>
    <submittedName>
        <fullName evidence="1">Fur-regulated basic protein B</fullName>
    </submittedName>
</protein>
<dbReference type="Pfam" id="PF13040">
    <property type="entry name" value="Fur_reg_FbpB"/>
    <property type="match status" value="1"/>
</dbReference>
<dbReference type="InterPro" id="IPR025004">
    <property type="entry name" value="SenN/SenS"/>
</dbReference>
<accession>A0A1M5NL67</accession>
<evidence type="ECO:0000313" key="1">
    <source>
        <dbReference type="EMBL" id="SHG90316.1"/>
    </source>
</evidence>